<feature type="region of interest" description="Disordered" evidence="1">
    <location>
        <begin position="544"/>
        <end position="601"/>
    </location>
</feature>
<dbReference type="EMBL" id="BMEM01000003">
    <property type="protein sequence ID" value="GGF53993.1"/>
    <property type="molecule type" value="Genomic_DNA"/>
</dbReference>
<dbReference type="RefSeq" id="WP_188430779.1">
    <property type="nucleotide sequence ID" value="NZ_BAABKH010000003.1"/>
</dbReference>
<reference evidence="5" key="1">
    <citation type="journal article" date="2014" name="Int. J. Syst. Evol. Microbiol.">
        <title>Complete genome sequence of Corynebacterium casei LMG S-19264T (=DSM 44701T), isolated from a smear-ripened cheese.</title>
        <authorList>
            <consortium name="US DOE Joint Genome Institute (JGI-PGF)"/>
            <person name="Walter F."/>
            <person name="Albersmeier A."/>
            <person name="Kalinowski J."/>
            <person name="Ruckert C."/>
        </authorList>
    </citation>
    <scope>NUCLEOTIDE SEQUENCE</scope>
    <source>
        <strain evidence="5">CGMCC 1.12160</strain>
    </source>
</reference>
<keyword evidence="6" id="KW-1185">Reference proteome</keyword>
<proteinExistence type="predicted"/>
<feature type="signal peptide" evidence="2">
    <location>
        <begin position="1"/>
        <end position="39"/>
    </location>
</feature>
<dbReference type="SUPFAM" id="SSF47090">
    <property type="entry name" value="PGBD-like"/>
    <property type="match status" value="3"/>
</dbReference>
<feature type="compositionally biased region" description="Polar residues" evidence="1">
    <location>
        <begin position="46"/>
        <end position="56"/>
    </location>
</feature>
<dbReference type="InterPro" id="IPR036365">
    <property type="entry name" value="PGBD-like_sf"/>
</dbReference>
<feature type="domain" description="ARB-07466-like C-terminal" evidence="4">
    <location>
        <begin position="123"/>
        <end position="217"/>
    </location>
</feature>
<feature type="domain" description="Peptidoglycan binding-like" evidence="3">
    <location>
        <begin position="496"/>
        <end position="532"/>
    </location>
</feature>
<evidence type="ECO:0000313" key="5">
    <source>
        <dbReference type="EMBL" id="GGF53993.1"/>
    </source>
</evidence>
<evidence type="ECO:0000256" key="2">
    <source>
        <dbReference type="SAM" id="SignalP"/>
    </source>
</evidence>
<evidence type="ECO:0000256" key="1">
    <source>
        <dbReference type="SAM" id="MobiDB-lite"/>
    </source>
</evidence>
<gene>
    <name evidence="5" type="ORF">GCM10011366_22280</name>
</gene>
<feature type="domain" description="Peptidoglycan binding-like" evidence="3">
    <location>
        <begin position="305"/>
        <end position="340"/>
    </location>
</feature>
<evidence type="ECO:0000259" key="4">
    <source>
        <dbReference type="Pfam" id="PF26571"/>
    </source>
</evidence>
<dbReference type="Proteomes" id="UP000605670">
    <property type="component" value="Unassembled WGS sequence"/>
</dbReference>
<accession>A0A917BPB6</accession>
<feature type="compositionally biased region" description="Basic and acidic residues" evidence="1">
    <location>
        <begin position="554"/>
        <end position="595"/>
    </location>
</feature>
<evidence type="ECO:0000259" key="3">
    <source>
        <dbReference type="Pfam" id="PF01471"/>
    </source>
</evidence>
<feature type="chain" id="PRO_5037758275" description="Peptidoglycan-binding (PGRP) domain of peptidoglycan hydrolases-containing protein" evidence="2">
    <location>
        <begin position="40"/>
        <end position="601"/>
    </location>
</feature>
<dbReference type="InterPro" id="IPR058593">
    <property type="entry name" value="ARB_07466-like_C"/>
</dbReference>
<sequence length="601" mass="64103">MQRGRHRRTRGAHRVVTTPLAMTVVVSGAVVLSGGAAQADEPGTTDEGQGQRSTQVAPPASTVPLTGIASNGAGTGTAAFLPVPADPAVVPDPPVNDQLPLEVDEKAPFAQQISCDPVDRPGVTAFALLISDHYDRPTWFGARPCIDYASFHHDGRALDWPLAAWDTEDRMIADSVLAWLTADDGEMAKRFGLEYVIWNGLIYYVDGRGWQFYTGNPHTDHIHFSFSWDGALMRTSWWTGVAVTEPDLGPCDVTPFAYAAIHQFPRLTACDASVLVASPDTGLSRVRPGESGGGVGMLQTMLGLEPTGVLDDATRRALMAWQEEHKIPETGVADALTYAAAEGWEVGELPPSALAVFPEPWQTTEFTALRRTTLTQGDTGEAVELMQVALGAEPDGSFGPKTAKALRAWEKTIPELQVQAVRRGDGPAVVTPLTWVFLERSVYPTIAVRDVELSIGSLDQVADEAGVLQQRAITEGRADSPYAGGAVTLLQRLLGVDADGSFGPRTEKAVKAVQEAAELEPTGTVDGPTWVAVEQAALKAGRLDGSPGAVAKAAAEKKAKQEAAEKKAEREAKEKAKRQREAQERAERAAVRARDLAAAAG</sequence>
<name>A0A917BPB6_9MICO</name>
<dbReference type="InterPro" id="IPR002477">
    <property type="entry name" value="Peptidoglycan-bd-like"/>
</dbReference>
<dbReference type="Gene3D" id="1.10.101.10">
    <property type="entry name" value="PGBD-like superfamily/PGBD"/>
    <property type="match status" value="3"/>
</dbReference>
<evidence type="ECO:0000313" key="6">
    <source>
        <dbReference type="Proteomes" id="UP000605670"/>
    </source>
</evidence>
<dbReference type="InterPro" id="IPR036366">
    <property type="entry name" value="PGBDSf"/>
</dbReference>
<protein>
    <recommendedName>
        <fullName evidence="7">Peptidoglycan-binding (PGRP) domain of peptidoglycan hydrolases-containing protein</fullName>
    </recommendedName>
</protein>
<dbReference type="Pfam" id="PF26571">
    <property type="entry name" value="VldE"/>
    <property type="match status" value="1"/>
</dbReference>
<evidence type="ECO:0008006" key="7">
    <source>
        <dbReference type="Google" id="ProtNLM"/>
    </source>
</evidence>
<dbReference type="AlphaFoldDB" id="A0A917BPB6"/>
<organism evidence="5 6">
    <name type="scientific">Ornithinimicrobium tianjinense</name>
    <dbReference type="NCBI Taxonomy" id="1195761"/>
    <lineage>
        <taxon>Bacteria</taxon>
        <taxon>Bacillati</taxon>
        <taxon>Actinomycetota</taxon>
        <taxon>Actinomycetes</taxon>
        <taxon>Micrococcales</taxon>
        <taxon>Ornithinimicrobiaceae</taxon>
        <taxon>Ornithinimicrobium</taxon>
    </lineage>
</organism>
<keyword evidence="2" id="KW-0732">Signal</keyword>
<feature type="region of interest" description="Disordered" evidence="1">
    <location>
        <begin position="36"/>
        <end position="65"/>
    </location>
</feature>
<dbReference type="Pfam" id="PF01471">
    <property type="entry name" value="PG_binding_1"/>
    <property type="match status" value="2"/>
</dbReference>
<reference evidence="5" key="2">
    <citation type="submission" date="2020-09" db="EMBL/GenBank/DDBJ databases">
        <authorList>
            <person name="Sun Q."/>
            <person name="Zhou Y."/>
        </authorList>
    </citation>
    <scope>NUCLEOTIDE SEQUENCE</scope>
    <source>
        <strain evidence="5">CGMCC 1.12160</strain>
    </source>
</reference>
<comment type="caution">
    <text evidence="5">The sequence shown here is derived from an EMBL/GenBank/DDBJ whole genome shotgun (WGS) entry which is preliminary data.</text>
</comment>